<reference evidence="3 4" key="1">
    <citation type="journal article" date="2014" name="PLoS ONE">
        <title>Identification and Characterization of a New Erythromycin Biosynthetic Gene Cluster in Actinopolyspora erythraea YIM90600, a Novel Erythronolide-Producing Halophilic Actinomycete Isolated from Salt Field.</title>
        <authorList>
            <person name="Chen D."/>
            <person name="Feng J."/>
            <person name="Huang L."/>
            <person name="Zhang Q."/>
            <person name="Wu J."/>
            <person name="Zhu X."/>
            <person name="Duan Y."/>
            <person name="Xu Z."/>
        </authorList>
    </citation>
    <scope>NUCLEOTIDE SEQUENCE [LARGE SCALE GENOMIC DNA]</scope>
    <source>
        <strain evidence="3 4">YIM90600</strain>
    </source>
</reference>
<proteinExistence type="predicted"/>
<evidence type="ECO:0000313" key="3">
    <source>
        <dbReference type="EMBL" id="KGI82762.1"/>
    </source>
</evidence>
<gene>
    <name evidence="2" type="ORF">CDG81_22370</name>
    <name evidence="3" type="ORF">IL38_02475</name>
</gene>
<dbReference type="Pfam" id="PF04149">
    <property type="entry name" value="DUF397"/>
    <property type="match status" value="1"/>
</dbReference>
<dbReference type="HOGENOM" id="CLU_131550_3_2_11"/>
<reference evidence="2 5" key="2">
    <citation type="submission" date="2017-08" db="EMBL/GenBank/DDBJ databases">
        <title>The complete genome sequence of moderately halophilic actinomycete Actinopolyspora erythraea YIM 90600, the producer of novel erythromycin, novel actinopolysporins A-C and tubercidin.</title>
        <authorList>
            <person name="Yin M."/>
            <person name="Tang S."/>
        </authorList>
    </citation>
    <scope>NUCLEOTIDE SEQUENCE [LARGE SCALE GENOMIC DNA]</scope>
    <source>
        <strain evidence="2 5">YIM 90600</strain>
    </source>
</reference>
<organism evidence="2 5">
    <name type="scientific">Actinopolyspora erythraea</name>
    <dbReference type="NCBI Taxonomy" id="414996"/>
    <lineage>
        <taxon>Bacteria</taxon>
        <taxon>Bacillati</taxon>
        <taxon>Actinomycetota</taxon>
        <taxon>Actinomycetes</taxon>
        <taxon>Actinopolysporales</taxon>
        <taxon>Actinopolysporaceae</taxon>
        <taxon>Actinopolyspora</taxon>
    </lineage>
</organism>
<dbReference type="RefSeq" id="WP_043569799.1">
    <property type="nucleotide sequence ID" value="NZ_CP022752.1"/>
</dbReference>
<keyword evidence="4" id="KW-1185">Reference proteome</keyword>
<feature type="domain" description="DUF397" evidence="1">
    <location>
        <begin position="7"/>
        <end position="59"/>
    </location>
</feature>
<protein>
    <submittedName>
        <fullName evidence="2">DUF397 domain-containing protein</fullName>
    </submittedName>
    <submittedName>
        <fullName evidence="3">Regulator</fullName>
    </submittedName>
</protein>
<dbReference type="AlphaFoldDB" id="A0A099DAF4"/>
<evidence type="ECO:0000313" key="4">
    <source>
        <dbReference type="Proteomes" id="UP000029737"/>
    </source>
</evidence>
<dbReference type="OrthoDB" id="3430276at2"/>
<dbReference type="KEGG" id="aey:CDG81_22370"/>
<dbReference type="InterPro" id="IPR007278">
    <property type="entry name" value="DUF397"/>
</dbReference>
<accession>A0A099DAF4</accession>
<evidence type="ECO:0000313" key="5">
    <source>
        <dbReference type="Proteomes" id="UP000215043"/>
    </source>
</evidence>
<dbReference type="EMBL" id="JPMV01000009">
    <property type="protein sequence ID" value="KGI82762.1"/>
    <property type="molecule type" value="Genomic_DNA"/>
</dbReference>
<evidence type="ECO:0000313" key="2">
    <source>
        <dbReference type="EMBL" id="ASU80561.1"/>
    </source>
</evidence>
<dbReference type="eggNOG" id="ENOG5031US7">
    <property type="taxonomic scope" value="Bacteria"/>
</dbReference>
<sequence>MTVEQHLTWRTSSYSGNTGNCVEVGSAADVVGVRDTKNRDGGTLVFTGDQWGSFLNTVKRSY</sequence>
<dbReference type="Proteomes" id="UP000215043">
    <property type="component" value="Chromosome"/>
</dbReference>
<name>A0A099DAF4_9ACTN</name>
<dbReference type="EMBL" id="CP022752">
    <property type="protein sequence ID" value="ASU80561.1"/>
    <property type="molecule type" value="Genomic_DNA"/>
</dbReference>
<evidence type="ECO:0000259" key="1">
    <source>
        <dbReference type="Pfam" id="PF04149"/>
    </source>
</evidence>
<dbReference type="Proteomes" id="UP000029737">
    <property type="component" value="Unassembled WGS sequence"/>
</dbReference>